<dbReference type="InterPro" id="IPR010982">
    <property type="entry name" value="Lambda_DNA-bd_dom_sf"/>
</dbReference>
<reference evidence="3 4" key="1">
    <citation type="submission" date="2015-03" db="EMBL/GenBank/DDBJ databases">
        <authorList>
            <person name="McCorrison J."/>
            <person name="Sanka R."/>
            <person name="Adams M."/>
            <person name="Brinkac L."/>
            <person name="Nierman W."/>
            <person name="Sutton G."/>
            <person name="Nelson K."/>
            <person name="Kiedrowski L."/>
            <person name="Guerrero D."/>
            <person name="Bonomo R."/>
        </authorList>
    </citation>
    <scope>NUCLEOTIDE SEQUENCE [LARGE SCALE GENOMIC DNA]</scope>
    <source>
        <strain evidence="3 4">39373</strain>
    </source>
</reference>
<evidence type="ECO:0000256" key="1">
    <source>
        <dbReference type="ARBA" id="ARBA00023125"/>
    </source>
</evidence>
<dbReference type="GO" id="GO:0005829">
    <property type="term" value="C:cytosol"/>
    <property type="evidence" value="ECO:0007669"/>
    <property type="project" value="TreeGrafter"/>
</dbReference>
<dbReference type="PANTHER" id="PTHR46797">
    <property type="entry name" value="HTH-TYPE TRANSCRIPTIONAL REGULATOR"/>
    <property type="match status" value="1"/>
</dbReference>
<dbReference type="GO" id="GO:0003700">
    <property type="term" value="F:DNA-binding transcription factor activity"/>
    <property type="evidence" value="ECO:0007669"/>
    <property type="project" value="TreeGrafter"/>
</dbReference>
<dbReference type="SMART" id="SM00530">
    <property type="entry name" value="HTH_XRE"/>
    <property type="match status" value="1"/>
</dbReference>
<dbReference type="PANTHER" id="PTHR46797:SF1">
    <property type="entry name" value="METHYLPHOSPHONATE SYNTHASE"/>
    <property type="match status" value="1"/>
</dbReference>
<gene>
    <name evidence="3" type="ORF">SS59_25575</name>
</gene>
<organism evidence="3 4">
    <name type="scientific">Enterobacter hormaechei subsp. xiangfangensis</name>
    <dbReference type="NCBI Taxonomy" id="1296536"/>
    <lineage>
        <taxon>Bacteria</taxon>
        <taxon>Pseudomonadati</taxon>
        <taxon>Pseudomonadota</taxon>
        <taxon>Gammaproteobacteria</taxon>
        <taxon>Enterobacterales</taxon>
        <taxon>Enterobacteriaceae</taxon>
        <taxon>Enterobacter</taxon>
        <taxon>Enterobacter cloacae complex</taxon>
    </lineage>
</organism>
<keyword evidence="1" id="KW-0238">DNA-binding</keyword>
<dbReference type="InterPro" id="IPR050807">
    <property type="entry name" value="TransReg_Diox_bact_type"/>
</dbReference>
<dbReference type="PROSITE" id="PS50943">
    <property type="entry name" value="HTH_CROC1"/>
    <property type="match status" value="1"/>
</dbReference>
<evidence type="ECO:0000259" key="2">
    <source>
        <dbReference type="PROSITE" id="PS50943"/>
    </source>
</evidence>
<sequence length="99" mass="11386">MLSEKIRELRTSRGLSLEQLAAQVGSTKSYIWELEKKPDIKPSADLVSKIAQALDVTIDSLMDARKTNDRDTVFFREYKELDDETKEQLMSILKAIKPR</sequence>
<dbReference type="RefSeq" id="WP_015059156.1">
    <property type="nucleotide sequence ID" value="NZ_JZYN01000061.1"/>
</dbReference>
<dbReference type="SUPFAM" id="SSF47413">
    <property type="entry name" value="lambda repressor-like DNA-binding domains"/>
    <property type="match status" value="1"/>
</dbReference>
<evidence type="ECO:0000313" key="3">
    <source>
        <dbReference type="EMBL" id="KJM58635.1"/>
    </source>
</evidence>
<dbReference type="AlphaFoldDB" id="A0A837F9R6"/>
<comment type="caution">
    <text evidence="3">The sequence shown here is derived from an EMBL/GenBank/DDBJ whole genome shotgun (WGS) entry which is preliminary data.</text>
</comment>
<dbReference type="EMBL" id="JZYN01000061">
    <property type="protein sequence ID" value="KJM58635.1"/>
    <property type="molecule type" value="Genomic_DNA"/>
</dbReference>
<dbReference type="Gene3D" id="1.10.260.40">
    <property type="entry name" value="lambda repressor-like DNA-binding domains"/>
    <property type="match status" value="1"/>
</dbReference>
<evidence type="ECO:0000313" key="4">
    <source>
        <dbReference type="Proteomes" id="UP000033679"/>
    </source>
</evidence>
<dbReference type="Proteomes" id="UP000033679">
    <property type="component" value="Unassembled WGS sequence"/>
</dbReference>
<accession>A0A837F9R6</accession>
<protein>
    <recommendedName>
        <fullName evidence="2">HTH cro/C1-type domain-containing protein</fullName>
    </recommendedName>
</protein>
<dbReference type="GO" id="GO:0003677">
    <property type="term" value="F:DNA binding"/>
    <property type="evidence" value="ECO:0007669"/>
    <property type="project" value="UniProtKB-KW"/>
</dbReference>
<dbReference type="InterPro" id="IPR001387">
    <property type="entry name" value="Cro/C1-type_HTH"/>
</dbReference>
<dbReference type="CDD" id="cd00093">
    <property type="entry name" value="HTH_XRE"/>
    <property type="match status" value="1"/>
</dbReference>
<dbReference type="Pfam" id="PF01381">
    <property type="entry name" value="HTH_3"/>
    <property type="match status" value="1"/>
</dbReference>
<proteinExistence type="predicted"/>
<feature type="domain" description="HTH cro/C1-type" evidence="2">
    <location>
        <begin position="6"/>
        <end position="61"/>
    </location>
</feature>
<name>A0A837F9R6_9ENTR</name>